<proteinExistence type="predicted"/>
<name>A0A0K2ZL18_9XANT</name>
<dbReference type="PANTHER" id="PTHR30388">
    <property type="entry name" value="ALDEHYDE OXIDOREDUCTASE MOLYBDENUM COFACTOR ASSEMBLY PROTEIN"/>
    <property type="match status" value="1"/>
</dbReference>
<protein>
    <recommendedName>
        <fullName evidence="1">XdhC Rossmann domain-containing protein</fullName>
    </recommendedName>
</protein>
<evidence type="ECO:0000313" key="3">
    <source>
        <dbReference type="Proteomes" id="UP000041247"/>
    </source>
</evidence>
<dbReference type="AlphaFoldDB" id="A0A0K2ZL18"/>
<dbReference type="PANTHER" id="PTHR30388:SF4">
    <property type="entry name" value="MOLYBDENUM COFACTOR INSERTION CHAPERONE PAOD"/>
    <property type="match status" value="1"/>
</dbReference>
<accession>A0A0K2ZL18</accession>
<organism evidence="2 3">
    <name type="scientific">Xanthomonas graminis pv. poae</name>
    <dbReference type="NCBI Taxonomy" id="227946"/>
    <lineage>
        <taxon>Bacteria</taxon>
        <taxon>Pseudomonadati</taxon>
        <taxon>Pseudomonadota</taxon>
        <taxon>Gammaproteobacteria</taxon>
        <taxon>Lysobacterales</taxon>
        <taxon>Lysobacteraceae</taxon>
        <taxon>Xanthomonas</taxon>
        <taxon>Xanthomonas translucens group</taxon>
        <taxon>Xanthomonas graminis</taxon>
    </lineage>
</organism>
<evidence type="ECO:0000259" key="1">
    <source>
        <dbReference type="Pfam" id="PF13478"/>
    </source>
</evidence>
<feature type="domain" description="XdhC Rossmann" evidence="1">
    <location>
        <begin position="15"/>
        <end position="84"/>
    </location>
</feature>
<dbReference type="Gene3D" id="3.40.50.720">
    <property type="entry name" value="NAD(P)-binding Rossmann-like Domain"/>
    <property type="match status" value="1"/>
</dbReference>
<evidence type="ECO:0000313" key="2">
    <source>
        <dbReference type="EMBL" id="CTP84085.1"/>
    </source>
</evidence>
<gene>
    <name evidence="2" type="ORF">XTPLMG728_0427</name>
</gene>
<dbReference type="InterPro" id="IPR052698">
    <property type="entry name" value="MoCofactor_Util/Proc"/>
</dbReference>
<dbReference type="Pfam" id="PF13478">
    <property type="entry name" value="XdhC_C"/>
    <property type="match status" value="1"/>
</dbReference>
<dbReference type="EMBL" id="CXOK01000012">
    <property type="protein sequence ID" value="CTP84085.1"/>
    <property type="molecule type" value="Genomic_DNA"/>
</dbReference>
<dbReference type="InterPro" id="IPR027051">
    <property type="entry name" value="XdhC_Rossmann_dom"/>
</dbReference>
<reference evidence="2 3" key="1">
    <citation type="submission" date="2015-07" db="EMBL/GenBank/DDBJ databases">
        <authorList>
            <person name="Noorani M."/>
        </authorList>
    </citation>
    <scope>NUCLEOTIDE SEQUENCE [LARGE SCALE GENOMIC DNA]</scope>
    <source>
        <strain evidence="2">LMG728</strain>
    </source>
</reference>
<sequence length="168" mass="18155">MPDDLVLRLQLDPHSAVLALTHDPKLDDMALLEALKSDAFYVGALGSRANTARRKQRLAIFDLAPHEIARLHGPVGIDLGGRTRRSRCPALPTIFRIGSEHFAIVRARRAGAGHLRPSPSRNVWPTMLASPGMPTASATAWTPVMSRACLVGAPRYVRGAVRRTPASG</sequence>
<dbReference type="Proteomes" id="UP000041247">
    <property type="component" value="Unassembled WGS sequence"/>
</dbReference>